<reference evidence="21" key="1">
    <citation type="submission" date="2023-01" db="EMBL/GenBank/DDBJ databases">
        <title>Exophiala dermititidis isolated from Cystic Fibrosis Patient.</title>
        <authorList>
            <person name="Kurbessoian T."/>
            <person name="Crocker A."/>
            <person name="Murante D."/>
            <person name="Hogan D.A."/>
            <person name="Stajich J.E."/>
        </authorList>
    </citation>
    <scope>NUCLEOTIDE SEQUENCE</scope>
    <source>
        <strain evidence="21">Ex8</strain>
    </source>
</reference>
<feature type="compositionally biased region" description="Polar residues" evidence="18">
    <location>
        <begin position="491"/>
        <end position="502"/>
    </location>
</feature>
<dbReference type="PROSITE" id="PS00107">
    <property type="entry name" value="PROTEIN_KINASE_ATP"/>
    <property type="match status" value="1"/>
</dbReference>
<dbReference type="FunFam" id="3.30.200.20:FF:000514">
    <property type="entry name" value="Serine/threonine-protein kinase BUR1"/>
    <property type="match status" value="1"/>
</dbReference>
<dbReference type="GO" id="GO:0005634">
    <property type="term" value="C:nucleus"/>
    <property type="evidence" value="ECO:0007669"/>
    <property type="project" value="UniProtKB-SubCell"/>
</dbReference>
<comment type="similarity">
    <text evidence="2">Belongs to the protein kinase superfamily. CMGC Ser/Thr protein kinase family. CDC2/CDKX subfamily.</text>
</comment>
<dbReference type="InterPro" id="IPR017441">
    <property type="entry name" value="Protein_kinase_ATP_BS"/>
</dbReference>
<evidence type="ECO:0000313" key="21">
    <source>
        <dbReference type="EMBL" id="KAJ8987787.1"/>
    </source>
</evidence>
<evidence type="ECO:0000256" key="8">
    <source>
        <dbReference type="ARBA" id="ARBA00022777"/>
    </source>
</evidence>
<dbReference type="InterPro" id="IPR050108">
    <property type="entry name" value="CDK"/>
</dbReference>
<feature type="transmembrane region" description="Helical" evidence="19">
    <location>
        <begin position="696"/>
        <end position="723"/>
    </location>
</feature>
<evidence type="ECO:0000256" key="12">
    <source>
        <dbReference type="ARBA" id="ARBA00047811"/>
    </source>
</evidence>
<keyword evidence="9 17" id="KW-0067">ATP-binding</keyword>
<keyword evidence="10" id="KW-0539">Nucleus</keyword>
<dbReference type="Gene3D" id="3.30.200.20">
    <property type="entry name" value="Phosphorylase Kinase, domain 1"/>
    <property type="match status" value="1"/>
</dbReference>
<protein>
    <recommendedName>
        <fullName evidence="11">Serine/threonine-protein kinase BUR1</fullName>
        <ecNumber evidence="4">2.7.11.22</ecNumber>
        <ecNumber evidence="3">2.7.11.23</ecNumber>
    </recommendedName>
    <alternativeName>
        <fullName evidence="16">Serine/threonine-protein kinase bur1</fullName>
    </alternativeName>
</protein>
<dbReference type="GO" id="GO:0004693">
    <property type="term" value="F:cyclin-dependent protein serine/threonine kinase activity"/>
    <property type="evidence" value="ECO:0007669"/>
    <property type="project" value="UniProtKB-EC"/>
</dbReference>
<evidence type="ECO:0000259" key="20">
    <source>
        <dbReference type="PROSITE" id="PS50011"/>
    </source>
</evidence>
<evidence type="ECO:0000256" key="19">
    <source>
        <dbReference type="SAM" id="Phobius"/>
    </source>
</evidence>
<dbReference type="PROSITE" id="PS50011">
    <property type="entry name" value="PROTEIN_KINASE_DOM"/>
    <property type="match status" value="1"/>
</dbReference>
<feature type="region of interest" description="Disordered" evidence="18">
    <location>
        <begin position="382"/>
        <end position="516"/>
    </location>
</feature>
<feature type="domain" description="Protein kinase" evidence="20">
    <location>
        <begin position="31"/>
        <end position="331"/>
    </location>
</feature>
<keyword evidence="19" id="KW-0812">Transmembrane</keyword>
<keyword evidence="19" id="KW-0472">Membrane</keyword>
<dbReference type="PANTHER" id="PTHR24056">
    <property type="entry name" value="CELL DIVISION PROTEIN KINASE"/>
    <property type="match status" value="1"/>
</dbReference>
<dbReference type="EC" id="2.7.11.22" evidence="4"/>
<dbReference type="PANTHER" id="PTHR24056:SF233">
    <property type="entry name" value="CYCLIN-DEPENDENT KINASE 9"/>
    <property type="match status" value="1"/>
</dbReference>
<dbReference type="EMBL" id="JAJGCB010000022">
    <property type="protein sequence ID" value="KAJ8987787.1"/>
    <property type="molecule type" value="Genomic_DNA"/>
</dbReference>
<feature type="compositionally biased region" description="Low complexity" evidence="18">
    <location>
        <begin position="425"/>
        <end position="434"/>
    </location>
</feature>
<evidence type="ECO:0000256" key="16">
    <source>
        <dbReference type="ARBA" id="ARBA00073250"/>
    </source>
</evidence>
<keyword evidence="19" id="KW-1133">Transmembrane helix</keyword>
<dbReference type="PROSITE" id="PS00108">
    <property type="entry name" value="PROTEIN_KINASE_ST"/>
    <property type="match status" value="1"/>
</dbReference>
<comment type="catalytic activity">
    <reaction evidence="12">
        <text>L-threonyl-[protein] + ATP = O-phospho-L-threonyl-[protein] + ADP + H(+)</text>
        <dbReference type="Rhea" id="RHEA:46608"/>
        <dbReference type="Rhea" id="RHEA-COMP:11060"/>
        <dbReference type="Rhea" id="RHEA-COMP:11605"/>
        <dbReference type="ChEBI" id="CHEBI:15378"/>
        <dbReference type="ChEBI" id="CHEBI:30013"/>
        <dbReference type="ChEBI" id="CHEBI:30616"/>
        <dbReference type="ChEBI" id="CHEBI:61977"/>
        <dbReference type="ChEBI" id="CHEBI:456216"/>
        <dbReference type="EC" id="2.7.11.22"/>
    </reaction>
</comment>
<evidence type="ECO:0000256" key="17">
    <source>
        <dbReference type="PROSITE-ProRule" id="PRU10141"/>
    </source>
</evidence>
<gene>
    <name evidence="21" type="primary">BUR1</name>
    <name evidence="21" type="ORF">HRR80_008146</name>
</gene>
<evidence type="ECO:0000256" key="7">
    <source>
        <dbReference type="ARBA" id="ARBA00022741"/>
    </source>
</evidence>
<dbReference type="InterPro" id="IPR000719">
    <property type="entry name" value="Prot_kinase_dom"/>
</dbReference>
<keyword evidence="8 21" id="KW-0418">Kinase</keyword>
<keyword evidence="7 17" id="KW-0547">Nucleotide-binding</keyword>
<keyword evidence="5 21" id="KW-0723">Serine/threonine-protein kinase</keyword>
<evidence type="ECO:0000256" key="11">
    <source>
        <dbReference type="ARBA" id="ARBA00041018"/>
    </source>
</evidence>
<proteinExistence type="inferred from homology"/>
<evidence type="ECO:0000256" key="14">
    <source>
        <dbReference type="ARBA" id="ARBA00049280"/>
    </source>
</evidence>
<sequence length="795" mass="87427">MSTNAPQPRKTLERLPDGRPRFHGCSKITEYEYLGKLGEGTFGEVSKARSKKTGQVVALKKILMHNEKDGFPITALREIKLLKQLDHINILKLEEMAVERPKSASKKPSMFMVTPYMDHDLAGLLENRDVNFTEPQIKCYMKQLLEGCAYLHANKILHRDMKAANLLINNRGILQIADFGLARPYDDDPPKPGQGGGEATREYTTLVVTRWYRPPELLLQLRKYTTAIDMWGVGCVFGEMFKRRPILTGNSDLNQAQLIFDLVGSPTDETMPGWRDLPGCENFVNWGNKPSRLATVFHELSPQGLSLLSELLKLDWRKRINAMDALQHPYFHSEPYPARPEDLPTFEDSHELDRKKFRDQKAKPPPAPAGGSVGIATQGEWAINGRPLPPYEGRGGGPGSSGGSAGTGPPGPRIPGGGGGGGRYANGHGHNNYNYKDQGYNNHNNRRQNGAYGQYEPSTGHHSRPSYDHHQHGGGGRVPIPPQVYDESYSRRQPPSSNTGELSSLPRPTGDLALPPRPPSQSLLLVLVPPVLDLDMDLLGLCLVVDLQEGWAWLLLDQYPMTETHISHHIRAQIRMPECRTRNNNTTIEIIMPGEDPLMTTGSSSRTVIQVLVSHILHHLYLRISIPLVLVCRRIIYLMMMTEMEAETEIGTESGTEIGIETDGPEAAVPSVIGTEMVVVKEAIIIIHIPPPTATVMVMVTVTVTVTVIVWIGNVIGVGIWSIMIVTASGKRKGNGILGTGTGTEIGRGIGREIEIGKVVVVKDNETETVISFGIEIEIGIGILDSTAGREIGTG</sequence>
<evidence type="ECO:0000256" key="13">
    <source>
        <dbReference type="ARBA" id="ARBA00048367"/>
    </source>
</evidence>
<dbReference type="InterPro" id="IPR011009">
    <property type="entry name" value="Kinase-like_dom_sf"/>
</dbReference>
<evidence type="ECO:0000256" key="2">
    <source>
        <dbReference type="ARBA" id="ARBA00006485"/>
    </source>
</evidence>
<dbReference type="AlphaFoldDB" id="A0AAN6ELW6"/>
<evidence type="ECO:0000256" key="10">
    <source>
        <dbReference type="ARBA" id="ARBA00023242"/>
    </source>
</evidence>
<evidence type="ECO:0000313" key="22">
    <source>
        <dbReference type="Proteomes" id="UP001161757"/>
    </source>
</evidence>
<keyword evidence="6 21" id="KW-0808">Transferase</keyword>
<evidence type="ECO:0000256" key="6">
    <source>
        <dbReference type="ARBA" id="ARBA00022679"/>
    </source>
</evidence>
<dbReference type="GO" id="GO:0005524">
    <property type="term" value="F:ATP binding"/>
    <property type="evidence" value="ECO:0007669"/>
    <property type="project" value="UniProtKB-UniRule"/>
</dbReference>
<organism evidence="21 22">
    <name type="scientific">Exophiala dermatitidis</name>
    <name type="common">Black yeast-like fungus</name>
    <name type="synonym">Wangiella dermatitidis</name>
    <dbReference type="NCBI Taxonomy" id="5970"/>
    <lineage>
        <taxon>Eukaryota</taxon>
        <taxon>Fungi</taxon>
        <taxon>Dikarya</taxon>
        <taxon>Ascomycota</taxon>
        <taxon>Pezizomycotina</taxon>
        <taxon>Eurotiomycetes</taxon>
        <taxon>Chaetothyriomycetidae</taxon>
        <taxon>Chaetothyriales</taxon>
        <taxon>Herpotrichiellaceae</taxon>
        <taxon>Exophiala</taxon>
    </lineage>
</organism>
<comment type="function">
    <text evidence="15">Serine/threonine-protein kinase involved in transcription regulation. Phosphorylates the UBC2/RAD6 ubiquitin-conjugating enzyme (E2), leading to monoubiquitination of histone H2B and the silencing of telomeric-associated genes. Also required for histone H3 methylation. Necessary for the recovery from pheromone-induced growth arrest in the cell cycle G1 phase.</text>
</comment>
<comment type="catalytic activity">
    <reaction evidence="13">
        <text>L-seryl-[protein] + ATP = O-phospho-L-seryl-[protein] + ADP + H(+)</text>
        <dbReference type="Rhea" id="RHEA:17989"/>
        <dbReference type="Rhea" id="RHEA-COMP:9863"/>
        <dbReference type="Rhea" id="RHEA-COMP:11604"/>
        <dbReference type="ChEBI" id="CHEBI:15378"/>
        <dbReference type="ChEBI" id="CHEBI:29999"/>
        <dbReference type="ChEBI" id="CHEBI:30616"/>
        <dbReference type="ChEBI" id="CHEBI:83421"/>
        <dbReference type="ChEBI" id="CHEBI:456216"/>
        <dbReference type="EC" id="2.7.11.22"/>
    </reaction>
</comment>
<evidence type="ECO:0000256" key="5">
    <source>
        <dbReference type="ARBA" id="ARBA00022527"/>
    </source>
</evidence>
<dbReference type="Gene3D" id="1.10.510.10">
    <property type="entry name" value="Transferase(Phosphotransferase) domain 1"/>
    <property type="match status" value="1"/>
</dbReference>
<accession>A0AAN6ELW6</accession>
<evidence type="ECO:0000256" key="4">
    <source>
        <dbReference type="ARBA" id="ARBA00012425"/>
    </source>
</evidence>
<dbReference type="SUPFAM" id="SSF56112">
    <property type="entry name" value="Protein kinase-like (PK-like)"/>
    <property type="match status" value="1"/>
</dbReference>
<dbReference type="InterPro" id="IPR008271">
    <property type="entry name" value="Ser/Thr_kinase_AS"/>
</dbReference>
<dbReference type="GO" id="GO:0008353">
    <property type="term" value="F:RNA polymerase II CTD heptapeptide repeat kinase activity"/>
    <property type="evidence" value="ECO:0007669"/>
    <property type="project" value="UniProtKB-EC"/>
</dbReference>
<evidence type="ECO:0000256" key="3">
    <source>
        <dbReference type="ARBA" id="ARBA00012409"/>
    </source>
</evidence>
<evidence type="ECO:0000256" key="18">
    <source>
        <dbReference type="SAM" id="MobiDB-lite"/>
    </source>
</evidence>
<dbReference type="SMART" id="SM00220">
    <property type="entry name" value="S_TKc"/>
    <property type="match status" value="1"/>
</dbReference>
<comment type="subcellular location">
    <subcellularLocation>
        <location evidence="1">Nucleus</location>
    </subcellularLocation>
</comment>
<evidence type="ECO:0000256" key="9">
    <source>
        <dbReference type="ARBA" id="ARBA00022840"/>
    </source>
</evidence>
<feature type="compositionally biased region" description="Gly residues" evidence="18">
    <location>
        <begin position="393"/>
        <end position="424"/>
    </location>
</feature>
<comment type="caution">
    <text evidence="21">The sequence shown here is derived from an EMBL/GenBank/DDBJ whole genome shotgun (WGS) entry which is preliminary data.</text>
</comment>
<dbReference type="CDD" id="cd07866">
    <property type="entry name" value="STKc_BUR1"/>
    <property type="match status" value="1"/>
</dbReference>
<dbReference type="Pfam" id="PF00069">
    <property type="entry name" value="Pkinase"/>
    <property type="match status" value="1"/>
</dbReference>
<evidence type="ECO:0000256" key="15">
    <source>
        <dbReference type="ARBA" id="ARBA00059633"/>
    </source>
</evidence>
<comment type="catalytic activity">
    <reaction evidence="14">
        <text>[DNA-directed RNA polymerase] + ATP = phospho-[DNA-directed RNA polymerase] + ADP + H(+)</text>
        <dbReference type="Rhea" id="RHEA:10216"/>
        <dbReference type="Rhea" id="RHEA-COMP:11321"/>
        <dbReference type="Rhea" id="RHEA-COMP:11322"/>
        <dbReference type="ChEBI" id="CHEBI:15378"/>
        <dbReference type="ChEBI" id="CHEBI:30616"/>
        <dbReference type="ChEBI" id="CHEBI:43176"/>
        <dbReference type="ChEBI" id="CHEBI:68546"/>
        <dbReference type="ChEBI" id="CHEBI:456216"/>
        <dbReference type="EC" id="2.7.11.23"/>
    </reaction>
</comment>
<feature type="binding site" evidence="17">
    <location>
        <position position="60"/>
    </location>
    <ligand>
        <name>ATP</name>
        <dbReference type="ChEBI" id="CHEBI:30616"/>
    </ligand>
</feature>
<dbReference type="Proteomes" id="UP001161757">
    <property type="component" value="Unassembled WGS sequence"/>
</dbReference>
<evidence type="ECO:0000256" key="1">
    <source>
        <dbReference type="ARBA" id="ARBA00004123"/>
    </source>
</evidence>
<dbReference type="EC" id="2.7.11.23" evidence="3"/>
<name>A0AAN6ELW6_EXODE</name>
<dbReference type="FunFam" id="1.10.510.10:FF:000562">
    <property type="entry name" value="Serine/threonine-protein kinase bur1"/>
    <property type="match status" value="1"/>
</dbReference>